<organism evidence="3">
    <name type="scientific">uncultured Caudovirales phage</name>
    <dbReference type="NCBI Taxonomy" id="2100421"/>
    <lineage>
        <taxon>Viruses</taxon>
        <taxon>Duplodnaviria</taxon>
        <taxon>Heunggongvirae</taxon>
        <taxon>Uroviricota</taxon>
        <taxon>Caudoviricetes</taxon>
        <taxon>Peduoviridae</taxon>
        <taxon>Maltschvirus</taxon>
        <taxon>Maltschvirus maltsch</taxon>
    </lineage>
</organism>
<evidence type="ECO:0000313" key="4">
    <source>
        <dbReference type="EMBL" id="CAB4180765.1"/>
    </source>
</evidence>
<dbReference type="EMBL" id="LR797004">
    <property type="protein sequence ID" value="CAB4180765.1"/>
    <property type="molecule type" value="Genomic_DNA"/>
</dbReference>
<evidence type="ECO:0000313" key="5">
    <source>
        <dbReference type="EMBL" id="CAB4195971.1"/>
    </source>
</evidence>
<protein>
    <submittedName>
        <fullName evidence="3">Uncharacterized protein</fullName>
    </submittedName>
</protein>
<accession>A0A6J5PJ06</accession>
<dbReference type="EMBL" id="LR796839">
    <property type="protein sequence ID" value="CAB4169155.1"/>
    <property type="molecule type" value="Genomic_DNA"/>
</dbReference>
<name>A0A6J5PJ06_9CAUD</name>
<evidence type="ECO:0000313" key="6">
    <source>
        <dbReference type="EMBL" id="CAB4221890.1"/>
    </source>
</evidence>
<dbReference type="EMBL" id="LR797507">
    <property type="protein sequence ID" value="CAB4221890.1"/>
    <property type="molecule type" value="Genomic_DNA"/>
</dbReference>
<proteinExistence type="predicted"/>
<evidence type="ECO:0000313" key="2">
    <source>
        <dbReference type="EMBL" id="CAB4145041.1"/>
    </source>
</evidence>
<reference evidence="3" key="1">
    <citation type="submission" date="2020-05" db="EMBL/GenBank/DDBJ databases">
        <authorList>
            <person name="Chiriac C."/>
            <person name="Salcher M."/>
            <person name="Ghai R."/>
            <person name="Kavagutti S V."/>
        </authorList>
    </citation>
    <scope>NUCLEOTIDE SEQUENCE</scope>
</reference>
<evidence type="ECO:0000313" key="3">
    <source>
        <dbReference type="EMBL" id="CAB4169155.1"/>
    </source>
</evidence>
<sequence>MSMHEALSAIKKRFDGALPWRTEPEEIEEQLPPPTPMDGARHLVSLAAGTGHIDVTSGTWMAVRKWAAEGIISAQQELELRAGDRAAELRAECVIYRRILALEQGPVDTQRIEPLREYLP</sequence>
<dbReference type="EMBL" id="LR797237">
    <property type="protein sequence ID" value="CAB4195971.1"/>
    <property type="molecule type" value="Genomic_DNA"/>
</dbReference>
<dbReference type="EMBL" id="LR796442">
    <property type="protein sequence ID" value="CAB4145041.1"/>
    <property type="molecule type" value="Genomic_DNA"/>
</dbReference>
<gene>
    <name evidence="4" type="ORF">UFOVP1053_25</name>
    <name evidence="5" type="ORF">UFOVP1297_48</name>
    <name evidence="6" type="ORF">UFOVP1647_26</name>
    <name evidence="2" type="ORF">UFOVP472_25</name>
    <name evidence="3" type="ORF">UFOVP891_42</name>
</gene>
<evidence type="ECO:0000256" key="1">
    <source>
        <dbReference type="SAM" id="MobiDB-lite"/>
    </source>
</evidence>
<feature type="region of interest" description="Disordered" evidence="1">
    <location>
        <begin position="19"/>
        <end position="39"/>
    </location>
</feature>